<proteinExistence type="predicted"/>
<dbReference type="EMBL" id="JABBGM010000002">
    <property type="protein sequence ID" value="NML93005.1"/>
    <property type="molecule type" value="Genomic_DNA"/>
</dbReference>
<dbReference type="InterPro" id="IPR050126">
    <property type="entry name" value="Ap4A_hydrolase"/>
</dbReference>
<dbReference type="GO" id="GO:0005737">
    <property type="term" value="C:cytoplasm"/>
    <property type="evidence" value="ECO:0007669"/>
    <property type="project" value="TreeGrafter"/>
</dbReference>
<dbReference type="AlphaFoldDB" id="A0A7Y0G8L3"/>
<evidence type="ECO:0000259" key="2">
    <source>
        <dbReference type="Pfam" id="PF00149"/>
    </source>
</evidence>
<dbReference type="GO" id="GO:0016791">
    <property type="term" value="F:phosphatase activity"/>
    <property type="evidence" value="ECO:0007669"/>
    <property type="project" value="TreeGrafter"/>
</dbReference>
<dbReference type="InterPro" id="IPR029052">
    <property type="entry name" value="Metallo-depent_PP-like"/>
</dbReference>
<gene>
    <name evidence="3" type="ORF">HHL27_04895</name>
</gene>
<dbReference type="SUPFAM" id="SSF56300">
    <property type="entry name" value="Metallo-dependent phosphatases"/>
    <property type="match status" value="1"/>
</dbReference>
<dbReference type="PANTHER" id="PTHR42850:SF4">
    <property type="entry name" value="ZINC-DEPENDENT ENDOPOLYPHOSPHATASE"/>
    <property type="match status" value="1"/>
</dbReference>
<comment type="caution">
    <text evidence="3">The sequence shown here is derived from an EMBL/GenBank/DDBJ whole genome shotgun (WGS) entry which is preliminary data.</text>
</comment>
<evidence type="ECO:0000256" key="1">
    <source>
        <dbReference type="SAM" id="MobiDB-lite"/>
    </source>
</evidence>
<reference evidence="3 4" key="1">
    <citation type="submission" date="2020-04" db="EMBL/GenBank/DDBJ databases">
        <title>Novosphingobium sp. TW-4 isolated from soil.</title>
        <authorList>
            <person name="Dahal R.H."/>
            <person name="Chaudhary D.K."/>
        </authorList>
    </citation>
    <scope>NUCLEOTIDE SEQUENCE [LARGE SCALE GENOMIC DNA]</scope>
    <source>
        <strain evidence="3 4">TW-4</strain>
    </source>
</reference>
<keyword evidence="4" id="KW-1185">Reference proteome</keyword>
<dbReference type="CDD" id="cd00144">
    <property type="entry name" value="MPP_PPP_family"/>
    <property type="match status" value="1"/>
</dbReference>
<sequence length="261" mass="29067">MLKKLRSIFSGPQDPPAQPTAIPAGERVYAVGDIHGRHDLFQAIIERIEADDAARGPADTTVILLGDLVDRGPDSAGVMRTARHWASTRKVRVLAGNHEEMFLGSFRRDDTLRHFLRHGGRETMLSYMDYDAYARTTIEELRALMPEVVPAEDVAFMRAMEDRIRIGDYLFVHAGIRPGVAIEQQQVADLRWIRGEFLQDRSLRDFAVVHGHTITDSPEVTPLRIGIDTGAYATGRLTAIGLEGTQRWLLTVESPTAAQAN</sequence>
<dbReference type="RefSeq" id="WP_169492274.1">
    <property type="nucleotide sequence ID" value="NZ_JABBGM010000002.1"/>
</dbReference>
<protein>
    <submittedName>
        <fullName evidence="3">Serine/threonine protein phosphatase</fullName>
    </submittedName>
</protein>
<feature type="region of interest" description="Disordered" evidence="1">
    <location>
        <begin position="1"/>
        <end position="21"/>
    </location>
</feature>
<dbReference type="PANTHER" id="PTHR42850">
    <property type="entry name" value="METALLOPHOSPHOESTERASE"/>
    <property type="match status" value="1"/>
</dbReference>
<dbReference type="Gene3D" id="3.60.21.10">
    <property type="match status" value="1"/>
</dbReference>
<evidence type="ECO:0000313" key="4">
    <source>
        <dbReference type="Proteomes" id="UP000583556"/>
    </source>
</evidence>
<dbReference type="Pfam" id="PF00149">
    <property type="entry name" value="Metallophos"/>
    <property type="match status" value="1"/>
</dbReference>
<evidence type="ECO:0000313" key="3">
    <source>
        <dbReference type="EMBL" id="NML93005.1"/>
    </source>
</evidence>
<dbReference type="GO" id="GO:0008803">
    <property type="term" value="F:bis(5'-nucleosyl)-tetraphosphatase (symmetrical) activity"/>
    <property type="evidence" value="ECO:0007669"/>
    <property type="project" value="TreeGrafter"/>
</dbReference>
<organism evidence="3 4">
    <name type="scientific">Novosphingobium olei</name>
    <dbReference type="NCBI Taxonomy" id="2728851"/>
    <lineage>
        <taxon>Bacteria</taxon>
        <taxon>Pseudomonadati</taxon>
        <taxon>Pseudomonadota</taxon>
        <taxon>Alphaproteobacteria</taxon>
        <taxon>Sphingomonadales</taxon>
        <taxon>Sphingomonadaceae</taxon>
        <taxon>Novosphingobium</taxon>
    </lineage>
</organism>
<dbReference type="GO" id="GO:0110154">
    <property type="term" value="P:RNA decapping"/>
    <property type="evidence" value="ECO:0007669"/>
    <property type="project" value="TreeGrafter"/>
</dbReference>
<dbReference type="InterPro" id="IPR004843">
    <property type="entry name" value="Calcineurin-like_PHP"/>
</dbReference>
<accession>A0A7Y0G8L3</accession>
<dbReference type="Proteomes" id="UP000583556">
    <property type="component" value="Unassembled WGS sequence"/>
</dbReference>
<feature type="domain" description="Calcineurin-like phosphoesterase" evidence="2">
    <location>
        <begin position="27"/>
        <end position="215"/>
    </location>
</feature>
<name>A0A7Y0G8L3_9SPHN</name>